<keyword evidence="5" id="KW-1185">Reference proteome</keyword>
<dbReference type="GO" id="GO:0046872">
    <property type="term" value="F:metal ion binding"/>
    <property type="evidence" value="ECO:0007669"/>
    <property type="project" value="UniProtKB-KW"/>
</dbReference>
<feature type="binding site" evidence="1">
    <location>
        <position position="81"/>
    </location>
    <ligand>
        <name>Ni(2+)</name>
        <dbReference type="ChEBI" id="CHEBI:49786"/>
    </ligand>
</feature>
<protein>
    <submittedName>
        <fullName evidence="4">Transcriptional regulator</fullName>
    </submittedName>
</protein>
<evidence type="ECO:0000313" key="5">
    <source>
        <dbReference type="Proteomes" id="UP000616608"/>
    </source>
</evidence>
<dbReference type="InterPro" id="IPR013196">
    <property type="entry name" value="HTH_11"/>
</dbReference>
<dbReference type="EMBL" id="BMJT01000007">
    <property type="protein sequence ID" value="GGG27452.1"/>
    <property type="molecule type" value="Genomic_DNA"/>
</dbReference>
<dbReference type="RefSeq" id="WP_188615155.1">
    <property type="nucleotide sequence ID" value="NZ_BMJT01000007.1"/>
</dbReference>
<proteinExistence type="predicted"/>
<feature type="domain" description="Helix-turn-helix type 11" evidence="3">
    <location>
        <begin position="10"/>
        <end position="62"/>
    </location>
</feature>
<dbReference type="Gene3D" id="1.10.10.10">
    <property type="entry name" value="Winged helix-like DNA-binding domain superfamily/Winged helix DNA-binding domain"/>
    <property type="match status" value="1"/>
</dbReference>
<accession>A0A917G855</accession>
<dbReference type="SUPFAM" id="SSF75500">
    <property type="entry name" value="Putative transcriptional regulator TM1602, C-terminal domain"/>
    <property type="match status" value="1"/>
</dbReference>
<evidence type="ECO:0000256" key="1">
    <source>
        <dbReference type="PIRSR" id="PIRSR037847-1"/>
    </source>
</evidence>
<dbReference type="SUPFAM" id="SSF46785">
    <property type="entry name" value="Winged helix' DNA-binding domain"/>
    <property type="match status" value="1"/>
</dbReference>
<dbReference type="Pfam" id="PF02829">
    <property type="entry name" value="3H"/>
    <property type="match status" value="1"/>
</dbReference>
<dbReference type="InterPro" id="IPR036388">
    <property type="entry name" value="WH-like_DNA-bd_sf"/>
</dbReference>
<feature type="binding site" evidence="1">
    <location>
        <position position="89"/>
    </location>
    <ligand>
        <name>Ni(2+)</name>
        <dbReference type="ChEBI" id="CHEBI:49786"/>
    </ligand>
</feature>
<evidence type="ECO:0000313" key="4">
    <source>
        <dbReference type="EMBL" id="GGG27452.1"/>
    </source>
</evidence>
<name>A0A917G855_9BACI</name>
<gene>
    <name evidence="4" type="ORF">GCM10007425_22490</name>
</gene>
<keyword evidence="1" id="KW-0479">Metal-binding</keyword>
<dbReference type="AlphaFoldDB" id="A0A917G855"/>
<feature type="binding site" evidence="1">
    <location>
        <position position="150"/>
    </location>
    <ligand>
        <name>Ni(2+)</name>
        <dbReference type="ChEBI" id="CHEBI:49786"/>
    </ligand>
</feature>
<comment type="caution">
    <text evidence="4">The sequence shown here is derived from an EMBL/GenBank/DDBJ whole genome shotgun (WGS) entry which is preliminary data.</text>
</comment>
<dbReference type="PANTHER" id="PTHR40068:SF1">
    <property type="entry name" value="TRANSCRIPTION REPRESSOR NIAR-RELATED"/>
    <property type="match status" value="1"/>
</dbReference>
<evidence type="ECO:0000259" key="3">
    <source>
        <dbReference type="Pfam" id="PF08279"/>
    </source>
</evidence>
<dbReference type="InterPro" id="IPR026043">
    <property type="entry name" value="NadR"/>
</dbReference>
<dbReference type="Gene3D" id="3.30.1340.20">
    <property type="entry name" value="3H domain"/>
    <property type="match status" value="1"/>
</dbReference>
<evidence type="ECO:0000259" key="2">
    <source>
        <dbReference type="Pfam" id="PF02829"/>
    </source>
</evidence>
<sequence length="176" mass="19486">MTKKLLGEQRRAKIMELLREADTPITGTALAKVANVSRQVIVTDMTLLKARNEPILATSQGYVYMPKESTPLYERIVACQHTPAQTEEELFAIVDCGVMVKNVIIEHGVYGDLTASIHVSNRLEVKQFLQKVAEEQAMYLSALTDGTHLHTLVAPTTAMLDCAEQALRDSGFLIEN</sequence>
<keyword evidence="1" id="KW-0533">Nickel</keyword>
<dbReference type="InterPro" id="IPR004173">
    <property type="entry name" value="3H_domain"/>
</dbReference>
<organism evidence="4 5">
    <name type="scientific">Lysinibacillus alkalisoli</name>
    <dbReference type="NCBI Taxonomy" id="1911548"/>
    <lineage>
        <taxon>Bacteria</taxon>
        <taxon>Bacillati</taxon>
        <taxon>Bacillota</taxon>
        <taxon>Bacilli</taxon>
        <taxon>Bacillales</taxon>
        <taxon>Bacillaceae</taxon>
        <taxon>Lysinibacillus</taxon>
    </lineage>
</organism>
<dbReference type="PANTHER" id="PTHR40068">
    <property type="entry name" value="TRANSCRIPTION REPRESSOR NIAR-RELATED"/>
    <property type="match status" value="1"/>
</dbReference>
<dbReference type="InterPro" id="IPR035922">
    <property type="entry name" value="3H_dom_sf"/>
</dbReference>
<dbReference type="InterPro" id="IPR036390">
    <property type="entry name" value="WH_DNA-bd_sf"/>
</dbReference>
<dbReference type="PIRSF" id="PIRSF037847">
    <property type="entry name" value="NiaR"/>
    <property type="match status" value="1"/>
</dbReference>
<feature type="domain" description="3H" evidence="2">
    <location>
        <begin position="77"/>
        <end position="173"/>
    </location>
</feature>
<reference evidence="4" key="1">
    <citation type="journal article" date="2014" name="Int. J. Syst. Evol. Microbiol.">
        <title>Complete genome sequence of Corynebacterium casei LMG S-19264T (=DSM 44701T), isolated from a smear-ripened cheese.</title>
        <authorList>
            <consortium name="US DOE Joint Genome Institute (JGI-PGF)"/>
            <person name="Walter F."/>
            <person name="Albersmeier A."/>
            <person name="Kalinowski J."/>
            <person name="Ruckert C."/>
        </authorList>
    </citation>
    <scope>NUCLEOTIDE SEQUENCE</scope>
    <source>
        <strain evidence="4">CGMCC 1.15760</strain>
    </source>
</reference>
<dbReference type="Pfam" id="PF08279">
    <property type="entry name" value="HTH_11"/>
    <property type="match status" value="1"/>
</dbReference>
<reference evidence="4" key="2">
    <citation type="submission" date="2020-09" db="EMBL/GenBank/DDBJ databases">
        <authorList>
            <person name="Sun Q."/>
            <person name="Zhou Y."/>
        </authorList>
    </citation>
    <scope>NUCLEOTIDE SEQUENCE</scope>
    <source>
        <strain evidence="4">CGMCC 1.15760</strain>
    </source>
</reference>
<feature type="binding site" evidence="1">
    <location>
        <position position="148"/>
    </location>
    <ligand>
        <name>Ni(2+)</name>
        <dbReference type="ChEBI" id="CHEBI:49786"/>
    </ligand>
</feature>
<dbReference type="Proteomes" id="UP000616608">
    <property type="component" value="Unassembled WGS sequence"/>
</dbReference>